<dbReference type="EMBL" id="JBGMDY010000003">
    <property type="protein sequence ID" value="KAL2340210.1"/>
    <property type="molecule type" value="Genomic_DNA"/>
</dbReference>
<sequence>MSSESQSYRTKIDSIDKHAGYKKDSAEKNGSHSTNGKEKKHTTTGNYLGHKEISAGKNGSKKSQGG</sequence>
<protein>
    <submittedName>
        <fullName evidence="2">Uncharacterized protein</fullName>
    </submittedName>
</protein>
<feature type="compositionally biased region" description="Basic and acidic residues" evidence="1">
    <location>
        <begin position="10"/>
        <end position="30"/>
    </location>
</feature>
<dbReference type="AlphaFoldDB" id="A0ABD1MWK7"/>
<gene>
    <name evidence="2" type="ORF">Fmac_008150</name>
</gene>
<organism evidence="2 3">
    <name type="scientific">Flemingia macrophylla</name>
    <dbReference type="NCBI Taxonomy" id="520843"/>
    <lineage>
        <taxon>Eukaryota</taxon>
        <taxon>Viridiplantae</taxon>
        <taxon>Streptophyta</taxon>
        <taxon>Embryophyta</taxon>
        <taxon>Tracheophyta</taxon>
        <taxon>Spermatophyta</taxon>
        <taxon>Magnoliopsida</taxon>
        <taxon>eudicotyledons</taxon>
        <taxon>Gunneridae</taxon>
        <taxon>Pentapetalae</taxon>
        <taxon>rosids</taxon>
        <taxon>fabids</taxon>
        <taxon>Fabales</taxon>
        <taxon>Fabaceae</taxon>
        <taxon>Papilionoideae</taxon>
        <taxon>50 kb inversion clade</taxon>
        <taxon>NPAAA clade</taxon>
        <taxon>indigoferoid/millettioid clade</taxon>
        <taxon>Phaseoleae</taxon>
        <taxon>Flemingia</taxon>
    </lineage>
</organism>
<dbReference type="Proteomes" id="UP001603857">
    <property type="component" value="Unassembled WGS sequence"/>
</dbReference>
<comment type="caution">
    <text evidence="2">The sequence shown here is derived from an EMBL/GenBank/DDBJ whole genome shotgun (WGS) entry which is preliminary data.</text>
</comment>
<accession>A0ABD1MWK7</accession>
<proteinExistence type="predicted"/>
<name>A0ABD1MWK7_9FABA</name>
<evidence type="ECO:0000313" key="3">
    <source>
        <dbReference type="Proteomes" id="UP001603857"/>
    </source>
</evidence>
<evidence type="ECO:0000313" key="2">
    <source>
        <dbReference type="EMBL" id="KAL2340210.1"/>
    </source>
</evidence>
<keyword evidence="3" id="KW-1185">Reference proteome</keyword>
<feature type="region of interest" description="Disordered" evidence="1">
    <location>
        <begin position="1"/>
        <end position="66"/>
    </location>
</feature>
<evidence type="ECO:0000256" key="1">
    <source>
        <dbReference type="SAM" id="MobiDB-lite"/>
    </source>
</evidence>
<reference evidence="2 3" key="1">
    <citation type="submission" date="2024-08" db="EMBL/GenBank/DDBJ databases">
        <title>Insights into the chromosomal genome structure of Flemingia macrophylla.</title>
        <authorList>
            <person name="Ding Y."/>
            <person name="Zhao Y."/>
            <person name="Bi W."/>
            <person name="Wu M."/>
            <person name="Zhao G."/>
            <person name="Gong Y."/>
            <person name="Li W."/>
            <person name="Zhang P."/>
        </authorList>
    </citation>
    <scope>NUCLEOTIDE SEQUENCE [LARGE SCALE GENOMIC DNA]</scope>
    <source>
        <strain evidence="2">DYQJB</strain>
        <tissue evidence="2">Leaf</tissue>
    </source>
</reference>